<comment type="caution">
    <text evidence="2">The sequence shown here is derived from an EMBL/GenBank/DDBJ whole genome shotgun (WGS) entry which is preliminary data.</text>
</comment>
<gene>
    <name evidence="2" type="ORF">HJG52_06625</name>
</gene>
<evidence type="ECO:0000259" key="1">
    <source>
        <dbReference type="Pfam" id="PF01370"/>
    </source>
</evidence>
<feature type="domain" description="NAD-dependent epimerase/dehydratase" evidence="1">
    <location>
        <begin position="3"/>
        <end position="92"/>
    </location>
</feature>
<dbReference type="RefSeq" id="WP_171242670.1">
    <property type="nucleotide sequence ID" value="NZ_JABEPQ010000001.1"/>
</dbReference>
<dbReference type="InterPro" id="IPR001509">
    <property type="entry name" value="Epimerase_deHydtase"/>
</dbReference>
<dbReference type="EMBL" id="JABEPQ010000001">
    <property type="protein sequence ID" value="NNM45678.1"/>
    <property type="molecule type" value="Genomic_DNA"/>
</dbReference>
<sequence>MRVVVTGGAGDLGARVVRELQGMGHEAVVASRRTGMDLASGEGVAEAIAGADAVIHAASNPTKAQAVDVGGTVHLMDAVRRQPAPPHVVYVSIVGVDRNPYPYYRAKEMAERVIGLGNTPATIVRATQFHVLAAYFARMGAGPIALSIGDMTIQPVDIDWVATRLAQVATGPRPAAYQHHADLAGPEVFTTDQLSRLIAEHDGRTPPKVVRVPAIGGAMRSFAEGDLVPTGDVETGGRSFREWLAAQPVPLPRGRH</sequence>
<dbReference type="PANTHER" id="PTHR12126">
    <property type="entry name" value="NADH-UBIQUINONE OXIDOREDUCTASE 39 KDA SUBUNIT-RELATED"/>
    <property type="match status" value="1"/>
</dbReference>
<dbReference type="GO" id="GO:0044877">
    <property type="term" value="F:protein-containing complex binding"/>
    <property type="evidence" value="ECO:0007669"/>
    <property type="project" value="TreeGrafter"/>
</dbReference>
<dbReference type="InterPro" id="IPR051207">
    <property type="entry name" value="ComplexI_NDUFA9_subunit"/>
</dbReference>
<reference evidence="2 3" key="1">
    <citation type="submission" date="2020-04" db="EMBL/GenBank/DDBJ databases">
        <title>Knoellia sp. isolate from air conditioner.</title>
        <authorList>
            <person name="Chea S."/>
            <person name="Kim D.-U."/>
        </authorList>
    </citation>
    <scope>NUCLEOTIDE SEQUENCE [LARGE SCALE GENOMIC DNA]</scope>
    <source>
        <strain evidence="2 3">DB2414S</strain>
    </source>
</reference>
<organism evidence="2 3">
    <name type="scientific">Knoellia koreensis</name>
    <dbReference type="NCBI Taxonomy" id="2730921"/>
    <lineage>
        <taxon>Bacteria</taxon>
        <taxon>Bacillati</taxon>
        <taxon>Actinomycetota</taxon>
        <taxon>Actinomycetes</taxon>
        <taxon>Micrococcales</taxon>
        <taxon>Intrasporangiaceae</taxon>
        <taxon>Knoellia</taxon>
    </lineage>
</organism>
<accession>A0A849HE37</accession>
<dbReference type="AlphaFoldDB" id="A0A849HE37"/>
<dbReference type="Pfam" id="PF01370">
    <property type="entry name" value="Epimerase"/>
    <property type="match status" value="1"/>
</dbReference>
<keyword evidence="3" id="KW-1185">Reference proteome</keyword>
<dbReference type="PANTHER" id="PTHR12126:SF11">
    <property type="entry name" value="NADH DEHYDROGENASE [UBIQUINONE] 1 ALPHA SUBCOMPLEX SUBUNIT 9, MITOCHONDRIAL"/>
    <property type="match status" value="1"/>
</dbReference>
<dbReference type="InterPro" id="IPR036291">
    <property type="entry name" value="NAD(P)-bd_dom_sf"/>
</dbReference>
<dbReference type="Proteomes" id="UP000588586">
    <property type="component" value="Unassembled WGS sequence"/>
</dbReference>
<proteinExistence type="predicted"/>
<dbReference type="Gene3D" id="3.40.50.720">
    <property type="entry name" value="NAD(P)-binding Rossmann-like Domain"/>
    <property type="match status" value="1"/>
</dbReference>
<name>A0A849HE37_9MICO</name>
<evidence type="ECO:0000313" key="2">
    <source>
        <dbReference type="EMBL" id="NNM45678.1"/>
    </source>
</evidence>
<evidence type="ECO:0000313" key="3">
    <source>
        <dbReference type="Proteomes" id="UP000588586"/>
    </source>
</evidence>
<dbReference type="SUPFAM" id="SSF51735">
    <property type="entry name" value="NAD(P)-binding Rossmann-fold domains"/>
    <property type="match status" value="1"/>
</dbReference>
<protein>
    <submittedName>
        <fullName evidence="2">SDR family oxidoreductase</fullName>
    </submittedName>
</protein>